<proteinExistence type="predicted"/>
<evidence type="ECO:0000313" key="1">
    <source>
        <dbReference type="EMBL" id="BFD45983.1"/>
    </source>
</evidence>
<accession>A0AAT9G815</accession>
<dbReference type="AlphaFoldDB" id="A0AAT9G815"/>
<organism evidence="1">
    <name type="scientific">Candidatus Tisiphia endosymbiont of Sergentomyia squamirostris</name>
    <dbReference type="NCBI Taxonomy" id="3113639"/>
    <lineage>
        <taxon>Bacteria</taxon>
        <taxon>Pseudomonadati</taxon>
        <taxon>Pseudomonadota</taxon>
        <taxon>Alphaproteobacteria</taxon>
        <taxon>Rickettsiales</taxon>
        <taxon>Rickettsiaceae</taxon>
        <taxon>Rickettsieae</taxon>
        <taxon>Candidatus Tisiphia</taxon>
    </lineage>
</organism>
<gene>
    <name evidence="1" type="ORF">DMENIID0002_06290</name>
</gene>
<protein>
    <submittedName>
        <fullName evidence="1">Uncharacterized protein</fullName>
    </submittedName>
</protein>
<reference evidence="1" key="1">
    <citation type="submission" date="2024-01" db="EMBL/GenBank/DDBJ databases">
        <title>Sequencing the genomes of a sandfly, Sergentomyia squamirostris, and its two endosymbionts.</title>
        <authorList>
            <person name="Itokawa K."/>
            <person name="Sanjoba C."/>
        </authorList>
    </citation>
    <scope>NUCLEOTIDE SEQUENCE</scope>
    <source>
        <strain evidence="1">RiSSQ</strain>
    </source>
</reference>
<sequence>MPLLKDVGKDMTICVRLVPRFGNACYYHDFDSIVYQLFIYKQYTITGIENIHIIQKRQITGANNNFFTFENFVMLMAIMSKI</sequence>
<name>A0AAT9G815_9RICK</name>
<dbReference type="EMBL" id="AP029170">
    <property type="protein sequence ID" value="BFD45983.1"/>
    <property type="molecule type" value="Genomic_DNA"/>
</dbReference>